<evidence type="ECO:0000313" key="4">
    <source>
        <dbReference type="Proteomes" id="UP001152797"/>
    </source>
</evidence>
<evidence type="ECO:0000313" key="3">
    <source>
        <dbReference type="EMBL" id="CAL4796605.1"/>
    </source>
</evidence>
<dbReference type="AlphaFoldDB" id="A0A9P1DFT3"/>
<evidence type="ECO:0000313" key="2">
    <source>
        <dbReference type="EMBL" id="CAL1162668.1"/>
    </source>
</evidence>
<organism evidence="1">
    <name type="scientific">Cladocopium goreaui</name>
    <dbReference type="NCBI Taxonomy" id="2562237"/>
    <lineage>
        <taxon>Eukaryota</taxon>
        <taxon>Sar</taxon>
        <taxon>Alveolata</taxon>
        <taxon>Dinophyceae</taxon>
        <taxon>Suessiales</taxon>
        <taxon>Symbiodiniaceae</taxon>
        <taxon>Cladocopium</taxon>
    </lineage>
</organism>
<name>A0A9P1DFT3_9DINO</name>
<accession>A0A9P1DFT3</accession>
<reference evidence="2" key="2">
    <citation type="submission" date="2024-04" db="EMBL/GenBank/DDBJ databases">
        <authorList>
            <person name="Chen Y."/>
            <person name="Shah S."/>
            <person name="Dougan E. K."/>
            <person name="Thang M."/>
            <person name="Chan C."/>
        </authorList>
    </citation>
    <scope>NUCLEOTIDE SEQUENCE [LARGE SCALE GENOMIC DNA]</scope>
</reference>
<protein>
    <submittedName>
        <fullName evidence="3">SH3b domain-containing protein</fullName>
    </submittedName>
</protein>
<dbReference type="OrthoDB" id="429803at2759"/>
<dbReference type="EMBL" id="CAMXCT030004490">
    <property type="protein sequence ID" value="CAL4796605.1"/>
    <property type="molecule type" value="Genomic_DNA"/>
</dbReference>
<dbReference type="Proteomes" id="UP001152797">
    <property type="component" value="Unassembled WGS sequence"/>
</dbReference>
<keyword evidence="4" id="KW-1185">Reference proteome</keyword>
<gene>
    <name evidence="1" type="ORF">C1SCF055_LOCUS34664</name>
</gene>
<comment type="caution">
    <text evidence="1">The sequence shown here is derived from an EMBL/GenBank/DDBJ whole genome shotgun (WGS) entry which is preliminary data.</text>
</comment>
<sequence length="134" mass="14491">MALWTVTGGQKTGGLQVRRGAALSSALEQKRLEFGSTVREMARSKGRLRYELVKGLGPASGWVTLQLRGVDLLRPVEPERIPRIPSCPAPAAEDLAGNGCSWPPGVMWPKAAVAESAEAWLKGMGRRRFTDHGI</sequence>
<dbReference type="EMBL" id="CAMXCT020004490">
    <property type="protein sequence ID" value="CAL1162668.1"/>
    <property type="molecule type" value="Genomic_DNA"/>
</dbReference>
<proteinExistence type="predicted"/>
<evidence type="ECO:0000313" key="1">
    <source>
        <dbReference type="EMBL" id="CAI4009293.1"/>
    </source>
</evidence>
<dbReference type="EMBL" id="CAMXCT010004490">
    <property type="protein sequence ID" value="CAI4009293.1"/>
    <property type="molecule type" value="Genomic_DNA"/>
</dbReference>
<reference evidence="1" key="1">
    <citation type="submission" date="2022-10" db="EMBL/GenBank/DDBJ databases">
        <authorList>
            <person name="Chen Y."/>
            <person name="Dougan E. K."/>
            <person name="Chan C."/>
            <person name="Rhodes N."/>
            <person name="Thang M."/>
        </authorList>
    </citation>
    <scope>NUCLEOTIDE SEQUENCE</scope>
</reference>